<comment type="caution">
    <text evidence="1">The sequence shown here is derived from an EMBL/GenBank/DDBJ whole genome shotgun (WGS) entry which is preliminary data.</text>
</comment>
<reference evidence="1 2" key="1">
    <citation type="submission" date="2020-11" db="EMBL/GenBank/DDBJ databases">
        <title>Kefir isolates.</title>
        <authorList>
            <person name="Marcisauskas S."/>
            <person name="Kim Y."/>
            <person name="Blasche S."/>
        </authorList>
    </citation>
    <scope>NUCLEOTIDE SEQUENCE [LARGE SCALE GENOMIC DNA]</scope>
    <source>
        <strain evidence="1 2">KR</strain>
    </source>
</reference>
<dbReference type="Proteomes" id="UP000777482">
    <property type="component" value="Unassembled WGS sequence"/>
</dbReference>
<proteinExistence type="predicted"/>
<keyword evidence="2" id="KW-1185">Reference proteome</keyword>
<name>A0A9P6VXH1_RHOMI</name>
<evidence type="ECO:0000313" key="2">
    <source>
        <dbReference type="Proteomes" id="UP000777482"/>
    </source>
</evidence>
<organism evidence="1 2">
    <name type="scientific">Rhodotorula mucilaginosa</name>
    <name type="common">Yeast</name>
    <name type="synonym">Rhodotorula rubra</name>
    <dbReference type="NCBI Taxonomy" id="5537"/>
    <lineage>
        <taxon>Eukaryota</taxon>
        <taxon>Fungi</taxon>
        <taxon>Dikarya</taxon>
        <taxon>Basidiomycota</taxon>
        <taxon>Pucciniomycotina</taxon>
        <taxon>Microbotryomycetes</taxon>
        <taxon>Sporidiobolales</taxon>
        <taxon>Sporidiobolaceae</taxon>
        <taxon>Rhodotorula</taxon>
    </lineage>
</organism>
<dbReference type="EMBL" id="PUHQ01000091">
    <property type="protein sequence ID" value="KAG0656838.1"/>
    <property type="molecule type" value="Genomic_DNA"/>
</dbReference>
<gene>
    <name evidence="1" type="ORF">C6P46_006943</name>
</gene>
<evidence type="ECO:0000313" key="1">
    <source>
        <dbReference type="EMBL" id="KAG0656838.1"/>
    </source>
</evidence>
<protein>
    <submittedName>
        <fullName evidence="1">Uncharacterized protein</fullName>
    </submittedName>
</protein>
<dbReference type="AlphaFoldDB" id="A0A9P6VXH1"/>
<accession>A0A9P6VXH1</accession>
<sequence length="111" mass="11831">MRFPRVRRPISWREVSHRCKGQEADEPVKELYAGRLALLELAQDDTVRSLADTSPSCGVMPMLDSTYMLGQGLGAPPGAQDGEIAAAELYRSDAMSARNQAGSEGPPGAAA</sequence>